<feature type="domain" description="Radical SAM core" evidence="9">
    <location>
        <begin position="19"/>
        <end position="216"/>
    </location>
</feature>
<dbReference type="GO" id="GO:0016840">
    <property type="term" value="F:carbon-nitrogen lyase activity"/>
    <property type="evidence" value="ECO:0007669"/>
    <property type="project" value="UniProtKB-UniRule"/>
</dbReference>
<feature type="binding site" evidence="8">
    <location>
        <position position="76"/>
    </location>
    <ligand>
        <name>S-adenosyl-L-methionine</name>
        <dbReference type="ChEBI" id="CHEBI:59789"/>
    </ligand>
</feature>
<feature type="binding site" evidence="8">
    <location>
        <position position="74"/>
    </location>
    <ligand>
        <name>substrate</name>
    </ligand>
</feature>
<evidence type="ECO:0000256" key="4">
    <source>
        <dbReference type="ARBA" id="ARBA00022842"/>
    </source>
</evidence>
<protein>
    <recommendedName>
        <fullName evidence="8">7-carboxy-7-deazaguanine synthase</fullName>
        <shortName evidence="8">CDG synthase</shortName>
        <ecNumber evidence="8">4.3.99.3</ecNumber>
    </recommendedName>
    <alternativeName>
        <fullName evidence="8">Queuosine biosynthesis protein QueE</fullName>
    </alternativeName>
</protein>
<evidence type="ECO:0000256" key="7">
    <source>
        <dbReference type="ARBA" id="ARBA00023239"/>
    </source>
</evidence>
<dbReference type="PANTHER" id="PTHR42836">
    <property type="entry name" value="7-CARBOXY-7-DEAZAGUANINE SYNTHASE"/>
    <property type="match status" value="1"/>
</dbReference>
<accession>A0A285PN15</accession>
<dbReference type="EC" id="4.3.99.3" evidence="8"/>
<dbReference type="KEGG" id="ehl:EHLA_0256"/>
<reference evidence="11" key="1">
    <citation type="submission" date="2017-09" db="EMBL/GenBank/DDBJ databases">
        <authorList>
            <person name="Shetty A S."/>
        </authorList>
    </citation>
    <scope>NUCLEOTIDE SEQUENCE [LARGE SCALE GENOMIC DNA]</scope>
</reference>
<dbReference type="GO" id="GO:0008616">
    <property type="term" value="P:tRNA queuosine(34) biosynthetic process"/>
    <property type="evidence" value="ECO:0007669"/>
    <property type="project" value="UniProtKB-UniRule"/>
</dbReference>
<comment type="cofactor">
    <cofactor evidence="8">
        <name>Mg(2+)</name>
        <dbReference type="ChEBI" id="CHEBI:18420"/>
    </cofactor>
</comment>
<evidence type="ECO:0000256" key="5">
    <source>
        <dbReference type="ARBA" id="ARBA00023004"/>
    </source>
</evidence>
<evidence type="ECO:0000256" key="6">
    <source>
        <dbReference type="ARBA" id="ARBA00023014"/>
    </source>
</evidence>
<dbReference type="PROSITE" id="PS51918">
    <property type="entry name" value="RADICAL_SAM"/>
    <property type="match status" value="1"/>
</dbReference>
<dbReference type="GO" id="GO:1904047">
    <property type="term" value="F:S-adenosyl-L-methionine binding"/>
    <property type="evidence" value="ECO:0007669"/>
    <property type="project" value="UniProtKB-UniRule"/>
</dbReference>
<comment type="caution">
    <text evidence="8">Lacks conserved residue(s) required for the propagation of feature annotation.</text>
</comment>
<evidence type="ECO:0000313" key="10">
    <source>
        <dbReference type="EMBL" id="SOB71021.1"/>
    </source>
</evidence>
<keyword evidence="6 8" id="KW-0411">Iron-sulfur</keyword>
<keyword evidence="5 8" id="KW-0408">Iron</keyword>
<feature type="binding site" evidence="8">
    <location>
        <position position="28"/>
    </location>
    <ligand>
        <name>substrate</name>
    </ligand>
</feature>
<dbReference type="GO" id="GO:0000287">
    <property type="term" value="F:magnesium ion binding"/>
    <property type="evidence" value="ECO:0007669"/>
    <property type="project" value="UniProtKB-UniRule"/>
</dbReference>
<keyword evidence="1 8" id="KW-0004">4Fe-4S</keyword>
<dbReference type="EMBL" id="LT907978">
    <property type="protein sequence ID" value="SOB71021.1"/>
    <property type="molecule type" value="Genomic_DNA"/>
</dbReference>
<name>A0A285PN15_9FIRM</name>
<dbReference type="InterPro" id="IPR024924">
    <property type="entry name" value="7-CO-7-deazaguanine_synth-like"/>
</dbReference>
<dbReference type="AlphaFoldDB" id="A0A285PN15"/>
<comment type="cofactor">
    <cofactor evidence="8">
        <name>S-adenosyl-L-methionine</name>
        <dbReference type="ChEBI" id="CHEBI:59789"/>
    </cofactor>
    <text evidence="8">Binds 1 S-adenosyl-L-methionine per subunit.</text>
</comment>
<keyword evidence="11" id="KW-1185">Reference proteome</keyword>
<dbReference type="PANTHER" id="PTHR42836:SF1">
    <property type="entry name" value="7-CARBOXY-7-DEAZAGUANINE SYNTHASE"/>
    <property type="match status" value="1"/>
</dbReference>
<dbReference type="InterPro" id="IPR023868">
    <property type="entry name" value="7-CO-7-deazaGua_synth_put_Clo"/>
</dbReference>
<dbReference type="SUPFAM" id="SSF102114">
    <property type="entry name" value="Radical SAM enzymes"/>
    <property type="match status" value="1"/>
</dbReference>
<feature type="binding site" evidence="8">
    <location>
        <position position="36"/>
    </location>
    <ligand>
        <name>[4Fe-4S] cluster</name>
        <dbReference type="ChEBI" id="CHEBI:49883"/>
        <note>4Fe-4S-S-AdoMet</note>
    </ligand>
</feature>
<dbReference type="UniPathway" id="UPA00391"/>
<gene>
    <name evidence="8" type="primary">queE</name>
    <name evidence="10" type="ORF">EHLA_0256</name>
</gene>
<dbReference type="GO" id="GO:0051539">
    <property type="term" value="F:4 iron, 4 sulfur cluster binding"/>
    <property type="evidence" value="ECO:0007669"/>
    <property type="project" value="UniProtKB-UniRule"/>
</dbReference>
<dbReference type="PIRSF" id="PIRSF000370">
    <property type="entry name" value="QueE"/>
    <property type="match status" value="1"/>
</dbReference>
<dbReference type="Proteomes" id="UP000217549">
    <property type="component" value="Chromosome I"/>
</dbReference>
<comment type="function">
    <text evidence="8">Catalyzes the complex heterocyclic radical-mediated conversion of 6-carboxy-5,6,7,8-tetrahydropterin (CPH4) to 7-carboxy-7-deazaguanine (CDG), a step common to the biosynthetic pathways of all 7-deazapurine-containing compounds.</text>
</comment>
<feature type="binding site" evidence="8">
    <location>
        <begin position="38"/>
        <end position="40"/>
    </location>
    <ligand>
        <name>S-adenosyl-L-methionine</name>
        <dbReference type="ChEBI" id="CHEBI:59789"/>
    </ligand>
</feature>
<dbReference type="InterPro" id="IPR013785">
    <property type="entry name" value="Aldolase_TIM"/>
</dbReference>
<dbReference type="Pfam" id="PF04055">
    <property type="entry name" value="Radical_SAM"/>
    <property type="match status" value="1"/>
</dbReference>
<comment type="similarity">
    <text evidence="8">Belongs to the radical SAM superfamily. 7-carboxy-7-deazaguanine synthase family.</text>
</comment>
<feature type="binding site" evidence="8">
    <location>
        <position position="41"/>
    </location>
    <ligand>
        <name>Mg(2+)</name>
        <dbReference type="ChEBI" id="CHEBI:18420"/>
    </ligand>
</feature>
<evidence type="ECO:0000256" key="8">
    <source>
        <dbReference type="HAMAP-Rule" id="MF_00917"/>
    </source>
</evidence>
<dbReference type="STRING" id="39488.ERS852450_02617"/>
<evidence type="ECO:0000259" key="9">
    <source>
        <dbReference type="PROSITE" id="PS51918"/>
    </source>
</evidence>
<keyword evidence="7 8" id="KW-0456">Lyase</keyword>
<comment type="subunit">
    <text evidence="8">Homodimer.</text>
</comment>
<keyword evidence="2 8" id="KW-0949">S-adenosyl-L-methionine</keyword>
<evidence type="ECO:0000256" key="1">
    <source>
        <dbReference type="ARBA" id="ARBA00022485"/>
    </source>
</evidence>
<evidence type="ECO:0000256" key="3">
    <source>
        <dbReference type="ARBA" id="ARBA00022723"/>
    </source>
</evidence>
<feature type="binding site" evidence="8">
    <location>
        <begin position="13"/>
        <end position="15"/>
    </location>
    <ligand>
        <name>substrate</name>
    </ligand>
</feature>
<keyword evidence="4 8" id="KW-0460">Magnesium</keyword>
<feature type="binding site" evidence="8">
    <location>
        <position position="32"/>
    </location>
    <ligand>
        <name>[4Fe-4S] cluster</name>
        <dbReference type="ChEBI" id="CHEBI:49883"/>
        <note>4Fe-4S-S-AdoMet</note>
    </ligand>
</feature>
<evidence type="ECO:0000256" key="2">
    <source>
        <dbReference type="ARBA" id="ARBA00022691"/>
    </source>
</evidence>
<keyword evidence="8" id="KW-0671">Queuosine biosynthesis</keyword>
<evidence type="ECO:0000313" key="11">
    <source>
        <dbReference type="Proteomes" id="UP000217549"/>
    </source>
</evidence>
<dbReference type="InterPro" id="IPR007197">
    <property type="entry name" value="rSAM"/>
</dbReference>
<comment type="pathway">
    <text evidence="8">Purine metabolism; 7-cyano-7-deazaguanine biosynthesis.</text>
</comment>
<dbReference type="InterPro" id="IPR058240">
    <property type="entry name" value="rSAM_sf"/>
</dbReference>
<feature type="binding site" evidence="8">
    <location>
        <position position="39"/>
    </location>
    <ligand>
        <name>[4Fe-4S] cluster</name>
        <dbReference type="ChEBI" id="CHEBI:49883"/>
        <note>4Fe-4S-S-AdoMet</note>
    </ligand>
</feature>
<organism evidence="10 11">
    <name type="scientific">Anaerobutyricum hallii</name>
    <dbReference type="NCBI Taxonomy" id="39488"/>
    <lineage>
        <taxon>Bacteria</taxon>
        <taxon>Bacillati</taxon>
        <taxon>Bacillota</taxon>
        <taxon>Clostridia</taxon>
        <taxon>Lachnospirales</taxon>
        <taxon>Lachnospiraceae</taxon>
        <taxon>Anaerobutyricum</taxon>
    </lineage>
</organism>
<proteinExistence type="inferred from homology"/>
<dbReference type="RefSeq" id="WP_096239017.1">
    <property type="nucleotide sequence ID" value="NZ_LT907978.1"/>
</dbReference>
<keyword evidence="3 8" id="KW-0479">Metal-binding</keyword>
<dbReference type="SFLD" id="SFLDS00029">
    <property type="entry name" value="Radical_SAM"/>
    <property type="match status" value="1"/>
</dbReference>
<comment type="catalytic activity">
    <reaction evidence="8">
        <text>6-carboxy-5,6,7,8-tetrahydropterin + H(+) = 7-carboxy-7-carbaguanine + NH4(+)</text>
        <dbReference type="Rhea" id="RHEA:27974"/>
        <dbReference type="ChEBI" id="CHEBI:15378"/>
        <dbReference type="ChEBI" id="CHEBI:28938"/>
        <dbReference type="ChEBI" id="CHEBI:61032"/>
        <dbReference type="ChEBI" id="CHEBI:61036"/>
        <dbReference type="EC" id="4.3.99.3"/>
    </reaction>
</comment>
<dbReference type="HAMAP" id="MF_00917">
    <property type="entry name" value="QueE"/>
    <property type="match status" value="1"/>
</dbReference>
<sequence length="221" mass="25007">MITYPVVEKFISINGEGQKAGELAAFIRMRGCNLSCNYCDTSWANTMDCPCEFLSTEELITWLTEHKIKNVTLTGGEPLLTKGIDIFIESLGSSGFSVEIETNGSVALDCFHNLLHRPAFTMDYKCPDSGMEQAMCTDNFSLLLSKDTVKFVVSSIADLEKARTICTHYKIADHCPIFLSPVFGRIDPKEIVEYMIEHHWNEARLQLQMHKFIWPPEQRGV</sequence>
<dbReference type="CDD" id="cd01335">
    <property type="entry name" value="Radical_SAM"/>
    <property type="match status" value="1"/>
</dbReference>
<dbReference type="NCBIfam" id="TIGR03963">
    <property type="entry name" value="rSAM_QueE_Clost"/>
    <property type="match status" value="1"/>
</dbReference>
<comment type="cofactor">
    <cofactor evidence="8">
        <name>[4Fe-4S] cluster</name>
        <dbReference type="ChEBI" id="CHEBI:49883"/>
    </cofactor>
    <text evidence="8">Binds 1 [4Fe-4S] cluster. The cluster is coordinated with 3 cysteines and an exchangeable S-adenosyl-L-methionine.</text>
</comment>
<dbReference type="Gene3D" id="3.20.20.70">
    <property type="entry name" value="Aldolase class I"/>
    <property type="match status" value="1"/>
</dbReference>